<accession>A0A179F5M3</accession>
<dbReference type="OrthoDB" id="3789331at2759"/>
<evidence type="ECO:0000313" key="2">
    <source>
        <dbReference type="Proteomes" id="UP000078397"/>
    </source>
</evidence>
<dbReference type="RefSeq" id="XP_018138603.1">
    <property type="nucleotide sequence ID" value="XM_018285794.1"/>
</dbReference>
<dbReference type="KEGG" id="pchm:VFPPC_06825"/>
<gene>
    <name evidence="1" type="ORF">VFPPC_06825</name>
</gene>
<reference evidence="1 2" key="1">
    <citation type="journal article" date="2016" name="PLoS Pathog.">
        <title>Biosynthesis of antibiotic leucinostatins in bio-control fungus Purpureocillium lilacinum and their inhibition on phytophthora revealed by genome mining.</title>
        <authorList>
            <person name="Wang G."/>
            <person name="Liu Z."/>
            <person name="Lin R."/>
            <person name="Li E."/>
            <person name="Mao Z."/>
            <person name="Ling J."/>
            <person name="Yang Y."/>
            <person name="Yin W.B."/>
            <person name="Xie B."/>
        </authorList>
    </citation>
    <scope>NUCLEOTIDE SEQUENCE [LARGE SCALE GENOMIC DNA]</scope>
    <source>
        <strain evidence="1">170</strain>
    </source>
</reference>
<keyword evidence="2" id="KW-1185">Reference proteome</keyword>
<proteinExistence type="predicted"/>
<dbReference type="EMBL" id="LSBJ02000008">
    <property type="protein sequence ID" value="OAQ60725.1"/>
    <property type="molecule type" value="Genomic_DNA"/>
</dbReference>
<organism evidence="1 2">
    <name type="scientific">Pochonia chlamydosporia 170</name>
    <dbReference type="NCBI Taxonomy" id="1380566"/>
    <lineage>
        <taxon>Eukaryota</taxon>
        <taxon>Fungi</taxon>
        <taxon>Dikarya</taxon>
        <taxon>Ascomycota</taxon>
        <taxon>Pezizomycotina</taxon>
        <taxon>Sordariomycetes</taxon>
        <taxon>Hypocreomycetidae</taxon>
        <taxon>Hypocreales</taxon>
        <taxon>Clavicipitaceae</taxon>
        <taxon>Pochonia</taxon>
    </lineage>
</organism>
<protein>
    <submittedName>
        <fullName evidence="1">Uncharacterized protein</fullName>
    </submittedName>
</protein>
<dbReference type="Proteomes" id="UP000078397">
    <property type="component" value="Unassembled WGS sequence"/>
</dbReference>
<evidence type="ECO:0000313" key="1">
    <source>
        <dbReference type="EMBL" id="OAQ60725.1"/>
    </source>
</evidence>
<name>A0A179F5M3_METCM</name>
<dbReference type="AlphaFoldDB" id="A0A179F5M3"/>
<comment type="caution">
    <text evidence="1">The sequence shown here is derived from an EMBL/GenBank/DDBJ whole genome shotgun (WGS) entry which is preliminary data.</text>
</comment>
<sequence length="368" mass="41940">MAAWTGPVPMGLEEIIAQIRSAQEEKMTYIDPNSFQKYSNEVATLKHEVDTFAVRFKNQIEEDERIVFKASSDRNVANDAAFESLDVLVGELVIIQDGDEAVGKDALPHLPTVVDLFRRLSKTCEGAVDRMGQEFVDTTQYGGENRQLQDRLQDLLNQINGDLSGEKESLQRATTWRMTCGENFTTAENQLNDARAKKDGWYEVSAFFGGGGAIDEQVKTNERNAEGCQSTYWEARKSEKYAEGMVRHLQSLKPTVEEQHARLVNLFWSMNAEYEKILNGRKIDERTWVATRTLEYHVCTNDVDTSRDDILRHVIQLIHTTVDQVDDDEDVQRFKKSIENRLLAALGSEKVDELTREKKHLPIEGVDF</sequence>
<dbReference type="GeneID" id="28849788"/>